<protein>
    <submittedName>
        <fullName evidence="2">Uncharacterized protein</fullName>
    </submittedName>
</protein>
<organism evidence="2 3">
    <name type="scientific">Crucibulum laeve</name>
    <dbReference type="NCBI Taxonomy" id="68775"/>
    <lineage>
        <taxon>Eukaryota</taxon>
        <taxon>Fungi</taxon>
        <taxon>Dikarya</taxon>
        <taxon>Basidiomycota</taxon>
        <taxon>Agaricomycotina</taxon>
        <taxon>Agaricomycetes</taxon>
        <taxon>Agaricomycetidae</taxon>
        <taxon>Agaricales</taxon>
        <taxon>Agaricineae</taxon>
        <taxon>Nidulariaceae</taxon>
        <taxon>Crucibulum</taxon>
    </lineage>
</organism>
<accession>A0A5C3M0H5</accession>
<dbReference type="Proteomes" id="UP000308652">
    <property type="component" value="Unassembled WGS sequence"/>
</dbReference>
<dbReference type="EMBL" id="ML213604">
    <property type="protein sequence ID" value="TFK38277.1"/>
    <property type="molecule type" value="Genomic_DNA"/>
</dbReference>
<keyword evidence="3" id="KW-1185">Reference proteome</keyword>
<evidence type="ECO:0000313" key="3">
    <source>
        <dbReference type="Proteomes" id="UP000308652"/>
    </source>
</evidence>
<name>A0A5C3M0H5_9AGAR</name>
<sequence length="225" mass="25663">MEFLRAEVRRAVEVKDTQVAGGKKVADTEKQRMGRGRNEELVQCEESCNHCTSIGIACIVLVSGSAACQTCHEVQEKCIFPGDEEKITKKYKVANVEEMDINEAGPSKRSAQRMKEMSEEGSIQLLSEILVELKEANWQLSKLPTLIGDTVFRQLSGLYKPMNWQQLPLSRLNEHGQRQFIDEQTVLEERSEEELREMNNRLKVMFAKGKVKARDDRMEVDGEVE</sequence>
<evidence type="ECO:0000256" key="1">
    <source>
        <dbReference type="SAM" id="Coils"/>
    </source>
</evidence>
<reference evidence="2 3" key="1">
    <citation type="journal article" date="2019" name="Nat. Ecol. Evol.">
        <title>Megaphylogeny resolves global patterns of mushroom evolution.</title>
        <authorList>
            <person name="Varga T."/>
            <person name="Krizsan K."/>
            <person name="Foldi C."/>
            <person name="Dima B."/>
            <person name="Sanchez-Garcia M."/>
            <person name="Sanchez-Ramirez S."/>
            <person name="Szollosi G.J."/>
            <person name="Szarkandi J.G."/>
            <person name="Papp V."/>
            <person name="Albert L."/>
            <person name="Andreopoulos W."/>
            <person name="Angelini C."/>
            <person name="Antonin V."/>
            <person name="Barry K.W."/>
            <person name="Bougher N.L."/>
            <person name="Buchanan P."/>
            <person name="Buyck B."/>
            <person name="Bense V."/>
            <person name="Catcheside P."/>
            <person name="Chovatia M."/>
            <person name="Cooper J."/>
            <person name="Damon W."/>
            <person name="Desjardin D."/>
            <person name="Finy P."/>
            <person name="Geml J."/>
            <person name="Haridas S."/>
            <person name="Hughes K."/>
            <person name="Justo A."/>
            <person name="Karasinski D."/>
            <person name="Kautmanova I."/>
            <person name="Kiss B."/>
            <person name="Kocsube S."/>
            <person name="Kotiranta H."/>
            <person name="LaButti K.M."/>
            <person name="Lechner B.E."/>
            <person name="Liimatainen K."/>
            <person name="Lipzen A."/>
            <person name="Lukacs Z."/>
            <person name="Mihaltcheva S."/>
            <person name="Morgado L.N."/>
            <person name="Niskanen T."/>
            <person name="Noordeloos M.E."/>
            <person name="Ohm R.A."/>
            <person name="Ortiz-Santana B."/>
            <person name="Ovrebo C."/>
            <person name="Racz N."/>
            <person name="Riley R."/>
            <person name="Savchenko A."/>
            <person name="Shiryaev A."/>
            <person name="Soop K."/>
            <person name="Spirin V."/>
            <person name="Szebenyi C."/>
            <person name="Tomsovsky M."/>
            <person name="Tulloss R.E."/>
            <person name="Uehling J."/>
            <person name="Grigoriev I.V."/>
            <person name="Vagvolgyi C."/>
            <person name="Papp T."/>
            <person name="Martin F.M."/>
            <person name="Miettinen O."/>
            <person name="Hibbett D.S."/>
            <person name="Nagy L.G."/>
        </authorList>
    </citation>
    <scope>NUCLEOTIDE SEQUENCE [LARGE SCALE GENOMIC DNA]</scope>
    <source>
        <strain evidence="2 3">CBS 166.37</strain>
    </source>
</reference>
<proteinExistence type="predicted"/>
<evidence type="ECO:0000313" key="2">
    <source>
        <dbReference type="EMBL" id="TFK38277.1"/>
    </source>
</evidence>
<feature type="coiled-coil region" evidence="1">
    <location>
        <begin position="181"/>
        <end position="208"/>
    </location>
</feature>
<dbReference type="AlphaFoldDB" id="A0A5C3M0H5"/>
<gene>
    <name evidence="2" type="ORF">BDQ12DRAFT_723610</name>
</gene>
<keyword evidence="1" id="KW-0175">Coiled coil</keyword>